<protein>
    <submittedName>
        <fullName evidence="2">Uncharacterized protein</fullName>
    </submittedName>
</protein>
<feature type="compositionally biased region" description="Basic and acidic residues" evidence="1">
    <location>
        <begin position="111"/>
        <end position="121"/>
    </location>
</feature>
<keyword evidence="3" id="KW-1185">Reference proteome</keyword>
<dbReference type="EMBL" id="NBII01000009">
    <property type="protein sequence ID" value="PAV15660.1"/>
    <property type="molecule type" value="Genomic_DNA"/>
</dbReference>
<feature type="region of interest" description="Disordered" evidence="1">
    <location>
        <begin position="111"/>
        <end position="132"/>
    </location>
</feature>
<dbReference type="InParanoid" id="A0A286U7V9"/>
<proteinExistence type="predicted"/>
<comment type="caution">
    <text evidence="2">The sequence shown here is derived from an EMBL/GenBank/DDBJ whole genome shotgun (WGS) entry which is preliminary data.</text>
</comment>
<dbReference type="Proteomes" id="UP000217199">
    <property type="component" value="Unassembled WGS sequence"/>
</dbReference>
<reference evidence="2 3" key="1">
    <citation type="journal article" date="2017" name="Mol. Ecol.">
        <title>Comparative and population genomic landscape of Phellinus noxius: A hypervariable fungus causing root rot in trees.</title>
        <authorList>
            <person name="Chung C.L."/>
            <person name="Lee T.J."/>
            <person name="Akiba M."/>
            <person name="Lee H.H."/>
            <person name="Kuo T.H."/>
            <person name="Liu D."/>
            <person name="Ke H.M."/>
            <person name="Yokoi T."/>
            <person name="Roa M.B."/>
            <person name="Lu M.J."/>
            <person name="Chang Y.Y."/>
            <person name="Ann P.J."/>
            <person name="Tsai J.N."/>
            <person name="Chen C.Y."/>
            <person name="Tzean S.S."/>
            <person name="Ota Y."/>
            <person name="Hattori T."/>
            <person name="Sahashi N."/>
            <person name="Liou R.F."/>
            <person name="Kikuchi T."/>
            <person name="Tsai I.J."/>
        </authorList>
    </citation>
    <scope>NUCLEOTIDE SEQUENCE [LARGE SCALE GENOMIC DNA]</scope>
    <source>
        <strain evidence="2 3">FFPRI411160</strain>
    </source>
</reference>
<gene>
    <name evidence="2" type="ORF">PNOK_0851800</name>
</gene>
<name>A0A286U7V9_9AGAM</name>
<evidence type="ECO:0000313" key="3">
    <source>
        <dbReference type="Proteomes" id="UP000217199"/>
    </source>
</evidence>
<accession>A0A286U7V9</accession>
<organism evidence="2 3">
    <name type="scientific">Pyrrhoderma noxium</name>
    <dbReference type="NCBI Taxonomy" id="2282107"/>
    <lineage>
        <taxon>Eukaryota</taxon>
        <taxon>Fungi</taxon>
        <taxon>Dikarya</taxon>
        <taxon>Basidiomycota</taxon>
        <taxon>Agaricomycotina</taxon>
        <taxon>Agaricomycetes</taxon>
        <taxon>Hymenochaetales</taxon>
        <taxon>Hymenochaetaceae</taxon>
        <taxon>Pyrrhoderma</taxon>
    </lineage>
</organism>
<sequence length="178" mass="19939">MGELNKNGFSAWKISLTSLWQNTEYYSLCFLRDKMMSAHISIFAELLLEFVPGRSYLPHRCRHVSPPSPELLMPTSYDAMDSASRGGARDNNRNSGRYTCYDTESLNSHGHSDFEATETDHLQGGNSVPKSAPTLLNRVVGKVQMTAGSYWNNPILLEKGRLRCAGHRPRSRDTSIDA</sequence>
<dbReference type="AlphaFoldDB" id="A0A286U7V9"/>
<evidence type="ECO:0000256" key="1">
    <source>
        <dbReference type="SAM" id="MobiDB-lite"/>
    </source>
</evidence>
<evidence type="ECO:0000313" key="2">
    <source>
        <dbReference type="EMBL" id="PAV15660.1"/>
    </source>
</evidence>